<reference evidence="1" key="2">
    <citation type="journal article" date="2015" name="Data Brief">
        <title>Shoot transcriptome of the giant reed, Arundo donax.</title>
        <authorList>
            <person name="Barrero R.A."/>
            <person name="Guerrero F.D."/>
            <person name="Moolhuijzen P."/>
            <person name="Goolsby J.A."/>
            <person name="Tidwell J."/>
            <person name="Bellgard S.E."/>
            <person name="Bellgard M.I."/>
        </authorList>
    </citation>
    <scope>NUCLEOTIDE SEQUENCE</scope>
    <source>
        <tissue evidence="1">Shoot tissue taken approximately 20 cm above the soil surface</tissue>
    </source>
</reference>
<evidence type="ECO:0000313" key="1">
    <source>
        <dbReference type="EMBL" id="JAD84233.1"/>
    </source>
</evidence>
<dbReference type="EMBL" id="GBRH01213662">
    <property type="protein sequence ID" value="JAD84233.1"/>
    <property type="molecule type" value="Transcribed_RNA"/>
</dbReference>
<reference evidence="1" key="1">
    <citation type="submission" date="2014-09" db="EMBL/GenBank/DDBJ databases">
        <authorList>
            <person name="Magalhaes I.L.F."/>
            <person name="Oliveira U."/>
            <person name="Santos F.R."/>
            <person name="Vidigal T.H.D.A."/>
            <person name="Brescovit A.D."/>
            <person name="Santos A.J."/>
        </authorList>
    </citation>
    <scope>NUCLEOTIDE SEQUENCE</scope>
    <source>
        <tissue evidence="1">Shoot tissue taken approximately 20 cm above the soil surface</tissue>
    </source>
</reference>
<name>A0A0A9DC18_ARUDO</name>
<organism evidence="1">
    <name type="scientific">Arundo donax</name>
    <name type="common">Giant reed</name>
    <name type="synonym">Donax arundinaceus</name>
    <dbReference type="NCBI Taxonomy" id="35708"/>
    <lineage>
        <taxon>Eukaryota</taxon>
        <taxon>Viridiplantae</taxon>
        <taxon>Streptophyta</taxon>
        <taxon>Embryophyta</taxon>
        <taxon>Tracheophyta</taxon>
        <taxon>Spermatophyta</taxon>
        <taxon>Magnoliopsida</taxon>
        <taxon>Liliopsida</taxon>
        <taxon>Poales</taxon>
        <taxon>Poaceae</taxon>
        <taxon>PACMAD clade</taxon>
        <taxon>Arundinoideae</taxon>
        <taxon>Arundineae</taxon>
        <taxon>Arundo</taxon>
    </lineage>
</organism>
<dbReference type="AlphaFoldDB" id="A0A0A9DC18"/>
<sequence>MSLEKLKNRGFYVKVLILHIFELKIYKPDICSFSVSLQQDRVTIKGDMEDTEIVIHLCRFLSYTEIMQLRQNSDPTTFIVANSQHLTYSLFAALNHNN</sequence>
<proteinExistence type="predicted"/>
<accession>A0A0A9DC18</accession>
<protein>
    <submittedName>
        <fullName evidence="1">Uncharacterized protein</fullName>
    </submittedName>
</protein>